<dbReference type="CDD" id="cd00067">
    <property type="entry name" value="GAL4"/>
    <property type="match status" value="1"/>
</dbReference>
<dbReference type="CDD" id="cd12148">
    <property type="entry name" value="fungal_TF_MHR"/>
    <property type="match status" value="1"/>
</dbReference>
<keyword evidence="2" id="KW-0862">Zinc</keyword>
<evidence type="ECO:0000313" key="9">
    <source>
        <dbReference type="EMBL" id="KAJ5740538.1"/>
    </source>
</evidence>
<evidence type="ECO:0000256" key="3">
    <source>
        <dbReference type="ARBA" id="ARBA00023015"/>
    </source>
</evidence>
<dbReference type="Pfam" id="PF00172">
    <property type="entry name" value="Zn_clus"/>
    <property type="match status" value="1"/>
</dbReference>
<dbReference type="SUPFAM" id="SSF57701">
    <property type="entry name" value="Zn2/Cys6 DNA-binding domain"/>
    <property type="match status" value="1"/>
</dbReference>
<gene>
    <name evidence="9" type="ORF">N7493_000410</name>
</gene>
<evidence type="ECO:0000256" key="1">
    <source>
        <dbReference type="ARBA" id="ARBA00022723"/>
    </source>
</evidence>
<name>A0AAD6HWW3_9EURO</name>
<keyword evidence="1" id="KW-0479">Metal-binding</keyword>
<accession>A0AAD6HWW3</accession>
<dbReference type="GO" id="GO:0000978">
    <property type="term" value="F:RNA polymerase II cis-regulatory region sequence-specific DNA binding"/>
    <property type="evidence" value="ECO:0007669"/>
    <property type="project" value="TreeGrafter"/>
</dbReference>
<sequence>MDIPLSRKRPRPVVSCLRCRGKKLKCDRSSPCSNCVRGAFECVFDSGMPGMQQWSPNPKRVHVAPELDAQTPSECSTTRTGAKVGIIEDLQQRMAKLENLLAVRPHAGNFGPMRDVPIQEPRPNISHSSSPYLGTLVVKGERSRWHGMSNRITLLNQFAEAKTFINESLKDPSLVGLAKEVQFLKSRSQSSNDSPESIAGLESFPELQNLLGSLPPKPVTDRLLSVYTKNFEKTLRILHIPSFLRHYNTFWATTDHEPSFLSMFVPILTTILSISVFIETVPFNVEYASSWNYLKQHAVACVQAWMRKLPRKPRTDLATLQVGVLVLLARKLRLVPAEELWKESGLLVRSAMVMGLHVNVTLSPSKSLTVFQAELRRRLWIAIVEMDLQASIAAGMPVLTPALDFSPLTPSNLNDADFNESSPELPTPKPLDVGTDALPQILLANSLGKRIRIMGLTQHTTPKETMEERLKEGEDIEEILQHIPPFLHPDYNSESADLSSFLNRVLLDIHIRRPLLCLLRPVTGSDHQDEPSFSGIQRMCLESSITILSYQDLFDPKVVDPDTPGSNTYWRIFQTFCQNDILWAALGVCEYLKYTNQQSYASSPSNDSLPDGNSKANKTPATNNLVHNKASLTRLVENTLDSLTRRIGEKGTNMKDVLLLSVVLQSVRSRGPSDRKERSMSQGAKKALSVCRQNLLSSANETIDSYSDNTVSQMSIETVVQNNIPEQFGSTPSLPGFLQQSPALAAEFDNFQGDLFSFEDASFMWNI</sequence>
<keyword evidence="3" id="KW-0805">Transcription regulation</keyword>
<dbReference type="EMBL" id="JAQJAN010000001">
    <property type="protein sequence ID" value="KAJ5740538.1"/>
    <property type="molecule type" value="Genomic_DNA"/>
</dbReference>
<dbReference type="Pfam" id="PF04082">
    <property type="entry name" value="Fungal_trans"/>
    <property type="match status" value="1"/>
</dbReference>
<dbReference type="Gene3D" id="4.10.240.10">
    <property type="entry name" value="Zn(2)-C6 fungal-type DNA-binding domain"/>
    <property type="match status" value="1"/>
</dbReference>
<evidence type="ECO:0000256" key="6">
    <source>
        <dbReference type="ARBA" id="ARBA00023242"/>
    </source>
</evidence>
<dbReference type="SMART" id="SM00066">
    <property type="entry name" value="GAL4"/>
    <property type="match status" value="1"/>
</dbReference>
<dbReference type="GO" id="GO:0005634">
    <property type="term" value="C:nucleus"/>
    <property type="evidence" value="ECO:0007669"/>
    <property type="project" value="TreeGrafter"/>
</dbReference>
<proteinExistence type="predicted"/>
<evidence type="ECO:0000259" key="8">
    <source>
        <dbReference type="PROSITE" id="PS50048"/>
    </source>
</evidence>
<dbReference type="PROSITE" id="PS00463">
    <property type="entry name" value="ZN2_CY6_FUNGAL_1"/>
    <property type="match status" value="1"/>
</dbReference>
<feature type="region of interest" description="Disordered" evidence="7">
    <location>
        <begin position="601"/>
        <end position="623"/>
    </location>
</feature>
<dbReference type="InterPro" id="IPR036864">
    <property type="entry name" value="Zn2-C6_fun-type_DNA-bd_sf"/>
</dbReference>
<dbReference type="Proteomes" id="UP001215712">
    <property type="component" value="Unassembled WGS sequence"/>
</dbReference>
<dbReference type="InterPro" id="IPR001138">
    <property type="entry name" value="Zn2Cys6_DnaBD"/>
</dbReference>
<evidence type="ECO:0000256" key="2">
    <source>
        <dbReference type="ARBA" id="ARBA00022833"/>
    </source>
</evidence>
<evidence type="ECO:0000256" key="4">
    <source>
        <dbReference type="ARBA" id="ARBA00023125"/>
    </source>
</evidence>
<dbReference type="InterPro" id="IPR051430">
    <property type="entry name" value="Fungal_TF_Env_Response"/>
</dbReference>
<dbReference type="AlphaFoldDB" id="A0AAD6HWW3"/>
<dbReference type="SMART" id="SM00906">
    <property type="entry name" value="Fungal_trans"/>
    <property type="match status" value="1"/>
</dbReference>
<keyword evidence="6" id="KW-0539">Nucleus</keyword>
<protein>
    <recommendedName>
        <fullName evidence="8">Zn(2)-C6 fungal-type domain-containing protein</fullName>
    </recommendedName>
</protein>
<keyword evidence="10" id="KW-1185">Reference proteome</keyword>
<dbReference type="PANTHER" id="PTHR31944">
    <property type="entry name" value="HEME-RESPONSIVE ZINC FINGER TRANSCRIPTION FACTOR HAP1"/>
    <property type="match status" value="1"/>
</dbReference>
<organism evidence="9 10">
    <name type="scientific">Penicillium malachiteum</name>
    <dbReference type="NCBI Taxonomy" id="1324776"/>
    <lineage>
        <taxon>Eukaryota</taxon>
        <taxon>Fungi</taxon>
        <taxon>Dikarya</taxon>
        <taxon>Ascomycota</taxon>
        <taxon>Pezizomycotina</taxon>
        <taxon>Eurotiomycetes</taxon>
        <taxon>Eurotiomycetidae</taxon>
        <taxon>Eurotiales</taxon>
        <taxon>Aspergillaceae</taxon>
        <taxon>Penicillium</taxon>
    </lineage>
</organism>
<dbReference type="InterPro" id="IPR007219">
    <property type="entry name" value="XnlR_reg_dom"/>
</dbReference>
<evidence type="ECO:0000256" key="7">
    <source>
        <dbReference type="SAM" id="MobiDB-lite"/>
    </source>
</evidence>
<dbReference type="GO" id="GO:0008270">
    <property type="term" value="F:zinc ion binding"/>
    <property type="evidence" value="ECO:0007669"/>
    <property type="project" value="InterPro"/>
</dbReference>
<feature type="domain" description="Zn(2)-C6 fungal-type" evidence="8">
    <location>
        <begin position="15"/>
        <end position="44"/>
    </location>
</feature>
<reference evidence="9" key="2">
    <citation type="submission" date="2023-01" db="EMBL/GenBank/DDBJ databases">
        <authorList>
            <person name="Petersen C."/>
        </authorList>
    </citation>
    <scope>NUCLEOTIDE SEQUENCE</scope>
    <source>
        <strain evidence="9">IBT 17514</strain>
    </source>
</reference>
<keyword evidence="5" id="KW-0804">Transcription</keyword>
<dbReference type="PANTHER" id="PTHR31944:SF131">
    <property type="entry name" value="HEME-RESPONSIVE ZINC FINGER TRANSCRIPTION FACTOR HAP1"/>
    <property type="match status" value="1"/>
</dbReference>
<dbReference type="GO" id="GO:0006351">
    <property type="term" value="P:DNA-templated transcription"/>
    <property type="evidence" value="ECO:0007669"/>
    <property type="project" value="InterPro"/>
</dbReference>
<reference evidence="9" key="1">
    <citation type="journal article" date="2023" name="IMA Fungus">
        <title>Comparative genomic study of the Penicillium genus elucidates a diverse pangenome and 15 lateral gene transfer events.</title>
        <authorList>
            <person name="Petersen C."/>
            <person name="Sorensen T."/>
            <person name="Nielsen M.R."/>
            <person name="Sondergaard T.E."/>
            <person name="Sorensen J.L."/>
            <person name="Fitzpatrick D.A."/>
            <person name="Frisvad J.C."/>
            <person name="Nielsen K.L."/>
        </authorList>
    </citation>
    <scope>NUCLEOTIDE SEQUENCE</scope>
    <source>
        <strain evidence="9">IBT 17514</strain>
    </source>
</reference>
<dbReference type="PROSITE" id="PS50048">
    <property type="entry name" value="ZN2_CY6_FUNGAL_2"/>
    <property type="match status" value="1"/>
</dbReference>
<evidence type="ECO:0000256" key="5">
    <source>
        <dbReference type="ARBA" id="ARBA00023163"/>
    </source>
</evidence>
<feature type="compositionally biased region" description="Polar residues" evidence="7">
    <location>
        <begin position="614"/>
        <end position="623"/>
    </location>
</feature>
<comment type="caution">
    <text evidence="9">The sequence shown here is derived from an EMBL/GenBank/DDBJ whole genome shotgun (WGS) entry which is preliminary data.</text>
</comment>
<dbReference type="GO" id="GO:0001228">
    <property type="term" value="F:DNA-binding transcription activator activity, RNA polymerase II-specific"/>
    <property type="evidence" value="ECO:0007669"/>
    <property type="project" value="TreeGrafter"/>
</dbReference>
<evidence type="ECO:0000313" key="10">
    <source>
        <dbReference type="Proteomes" id="UP001215712"/>
    </source>
</evidence>
<keyword evidence="4" id="KW-0238">DNA-binding</keyword>